<evidence type="ECO:0000259" key="4">
    <source>
        <dbReference type="PROSITE" id="PS51770"/>
    </source>
</evidence>
<evidence type="ECO:0000256" key="2">
    <source>
        <dbReference type="ARBA" id="ARBA00022801"/>
    </source>
</evidence>
<accession>A0ABP9WWC2</accession>
<dbReference type="Gene3D" id="3.10.129.10">
    <property type="entry name" value="Hotdog Thioesterase"/>
    <property type="match status" value="1"/>
</dbReference>
<dbReference type="InterPro" id="IPR006683">
    <property type="entry name" value="Thioestr_dom"/>
</dbReference>
<dbReference type="PANTHER" id="PTHR11049">
    <property type="entry name" value="ACYL COENZYME A THIOESTER HYDROLASE"/>
    <property type="match status" value="1"/>
</dbReference>
<dbReference type="Proteomes" id="UP001428290">
    <property type="component" value="Unassembled WGS sequence"/>
</dbReference>
<dbReference type="Pfam" id="PF03061">
    <property type="entry name" value="4HBT"/>
    <property type="match status" value="1"/>
</dbReference>
<gene>
    <name evidence="5" type="ORF">Hgul01_01231</name>
</gene>
<dbReference type="SUPFAM" id="SSF54637">
    <property type="entry name" value="Thioesterase/thiol ester dehydrase-isomerase"/>
    <property type="match status" value="1"/>
</dbReference>
<dbReference type="PANTHER" id="PTHR11049:SF24">
    <property type="entry name" value="CYTOSOLIC ACYL COENZYME A THIOESTER HYDROLASE"/>
    <property type="match status" value="1"/>
</dbReference>
<dbReference type="RefSeq" id="WP_012190778.1">
    <property type="nucleotide sequence ID" value="NZ_BAABRU010000004.1"/>
</dbReference>
<name>A0ABP9WWC2_9CHLR</name>
<dbReference type="InterPro" id="IPR033120">
    <property type="entry name" value="HOTDOG_ACOT"/>
</dbReference>
<feature type="domain" description="HotDog ACOT-type" evidence="4">
    <location>
        <begin position="8"/>
        <end position="120"/>
    </location>
</feature>
<keyword evidence="6" id="KW-1185">Reference proteome</keyword>
<evidence type="ECO:0000313" key="6">
    <source>
        <dbReference type="Proteomes" id="UP001428290"/>
    </source>
</evidence>
<evidence type="ECO:0000313" key="5">
    <source>
        <dbReference type="EMBL" id="GAA5527445.1"/>
    </source>
</evidence>
<evidence type="ECO:0000256" key="3">
    <source>
        <dbReference type="PROSITE-ProRule" id="PRU01106"/>
    </source>
</evidence>
<reference evidence="5 6" key="1">
    <citation type="submission" date="2024-02" db="EMBL/GenBank/DDBJ databases">
        <title>Herpetosiphon gulosus NBRC 112829.</title>
        <authorList>
            <person name="Ichikawa N."/>
            <person name="Katano-Makiyama Y."/>
            <person name="Hidaka K."/>
        </authorList>
    </citation>
    <scope>NUCLEOTIDE SEQUENCE [LARGE SCALE GENOMIC DNA]</scope>
    <source>
        <strain evidence="5 6">NBRC 112829</strain>
    </source>
</reference>
<evidence type="ECO:0000256" key="1">
    <source>
        <dbReference type="ARBA" id="ARBA00010458"/>
    </source>
</evidence>
<protein>
    <recommendedName>
        <fullName evidence="4">HotDog ACOT-type domain-containing protein</fullName>
    </recommendedName>
</protein>
<comment type="caution">
    <text evidence="5">The sequence shown here is derived from an EMBL/GenBank/DDBJ whole genome shotgun (WGS) entry which is preliminary data.</text>
</comment>
<keyword evidence="2 3" id="KW-0378">Hydrolase</keyword>
<proteinExistence type="inferred from homology"/>
<organism evidence="5 6">
    <name type="scientific">Herpetosiphon gulosus</name>
    <dbReference type="NCBI Taxonomy" id="1973496"/>
    <lineage>
        <taxon>Bacteria</taxon>
        <taxon>Bacillati</taxon>
        <taxon>Chloroflexota</taxon>
        <taxon>Chloroflexia</taxon>
        <taxon>Herpetosiphonales</taxon>
        <taxon>Herpetosiphonaceae</taxon>
        <taxon>Herpetosiphon</taxon>
    </lineage>
</organism>
<comment type="similarity">
    <text evidence="1">Belongs to the acyl coenzyme A hydrolase family.</text>
</comment>
<dbReference type="EMBL" id="BAABRU010000004">
    <property type="protein sequence ID" value="GAA5527445.1"/>
    <property type="molecule type" value="Genomic_DNA"/>
</dbReference>
<dbReference type="CDD" id="cd03442">
    <property type="entry name" value="BFIT_BACH"/>
    <property type="match status" value="1"/>
</dbReference>
<dbReference type="InterPro" id="IPR029069">
    <property type="entry name" value="HotDog_dom_sf"/>
</dbReference>
<sequence>MNERPIRRTPLIRMSDIVLPGQTNNHGTMFGGEVLAMMDRAAAIAAIRFCRQQVVTASTERIDFRTPIHHGDLVDMLAKVIYTGTTSLIVRIDAWAEDPISGERRWCTTGFYSMVSVGIDGRPTAIPRLLVETPTEQADWEHGAKIKALISERLKANDAPIPADPLTF</sequence>
<dbReference type="PROSITE" id="PS51770">
    <property type="entry name" value="HOTDOG_ACOT"/>
    <property type="match status" value="1"/>
</dbReference>
<dbReference type="InterPro" id="IPR040170">
    <property type="entry name" value="Cytosol_ACT"/>
</dbReference>